<dbReference type="InterPro" id="IPR017871">
    <property type="entry name" value="ABC_transporter-like_CS"/>
</dbReference>
<dbReference type="SMART" id="SM00382">
    <property type="entry name" value="AAA"/>
    <property type="match status" value="1"/>
</dbReference>
<dbReference type="PANTHER" id="PTHR42788:SF13">
    <property type="entry name" value="ALIPHATIC SULFONATES IMPORT ATP-BINDING PROTEIN SSUB"/>
    <property type="match status" value="1"/>
</dbReference>
<dbReference type="InterPro" id="IPR050166">
    <property type="entry name" value="ABC_transporter_ATP-bind"/>
</dbReference>
<evidence type="ECO:0000256" key="2">
    <source>
        <dbReference type="ARBA" id="ARBA00022741"/>
    </source>
</evidence>
<feature type="domain" description="ABC transporter" evidence="4">
    <location>
        <begin position="6"/>
        <end position="246"/>
    </location>
</feature>
<keyword evidence="1" id="KW-0813">Transport</keyword>
<evidence type="ECO:0000256" key="1">
    <source>
        <dbReference type="ARBA" id="ARBA00022448"/>
    </source>
</evidence>
<accession>A0AA35TEN3</accession>
<dbReference type="AlphaFoldDB" id="A0AA35TEN3"/>
<dbReference type="SUPFAM" id="SSF52540">
    <property type="entry name" value="P-loop containing nucleoside triphosphate hydrolases"/>
    <property type="match status" value="1"/>
</dbReference>
<proteinExistence type="predicted"/>
<dbReference type="PANTHER" id="PTHR42788">
    <property type="entry name" value="TAURINE IMPORT ATP-BINDING PROTEIN-RELATED"/>
    <property type="match status" value="1"/>
</dbReference>
<keyword evidence="3 5" id="KW-0067">ATP-binding</keyword>
<keyword evidence="2" id="KW-0547">Nucleotide-binding</keyword>
<sequence>MAAAFIDVEDVALRYRPHGAVEGTLAVEGLSLSVAEGEFVAVVGPSGCGKSTLMKLVTGLQFPSAGRVRVAGDAVTGPVNIAGMAFQNPVMLPWRTTAANVLLPMEIVQPHRSNIRRNRASYHERADALLASVGLEGAGEKFPWQLSGGMQQRASLCRALIHEPKLLMLDEPFAALDAFTREELWCVIRDLQAEKGFTTVLVTHDLREAAFLADRVLAMSARPGRILAERTVDLPRPRDLEVIYTSEFADIVYELRGHIAHARS</sequence>
<organism evidence="5 6">
    <name type="scientific">Geodia barretti</name>
    <name type="common">Barrett's horny sponge</name>
    <dbReference type="NCBI Taxonomy" id="519541"/>
    <lineage>
        <taxon>Eukaryota</taxon>
        <taxon>Metazoa</taxon>
        <taxon>Porifera</taxon>
        <taxon>Demospongiae</taxon>
        <taxon>Heteroscleromorpha</taxon>
        <taxon>Tetractinellida</taxon>
        <taxon>Astrophorina</taxon>
        <taxon>Geodiidae</taxon>
        <taxon>Geodia</taxon>
    </lineage>
</organism>
<keyword evidence="6" id="KW-1185">Reference proteome</keyword>
<dbReference type="InterPro" id="IPR027417">
    <property type="entry name" value="P-loop_NTPase"/>
</dbReference>
<reference evidence="5" key="1">
    <citation type="submission" date="2023-03" db="EMBL/GenBank/DDBJ databases">
        <authorList>
            <person name="Steffen K."/>
            <person name="Cardenas P."/>
        </authorList>
    </citation>
    <scope>NUCLEOTIDE SEQUENCE</scope>
</reference>
<dbReference type="Proteomes" id="UP001174909">
    <property type="component" value="Unassembled WGS sequence"/>
</dbReference>
<dbReference type="GO" id="GO:0005524">
    <property type="term" value="F:ATP binding"/>
    <property type="evidence" value="ECO:0007669"/>
    <property type="project" value="UniProtKB-KW"/>
</dbReference>
<dbReference type="InterPro" id="IPR003593">
    <property type="entry name" value="AAA+_ATPase"/>
</dbReference>
<dbReference type="GO" id="GO:0016887">
    <property type="term" value="F:ATP hydrolysis activity"/>
    <property type="evidence" value="ECO:0007669"/>
    <property type="project" value="InterPro"/>
</dbReference>
<dbReference type="CDD" id="cd03293">
    <property type="entry name" value="ABC_NrtD_SsuB_transporters"/>
    <property type="match status" value="1"/>
</dbReference>
<dbReference type="PROSITE" id="PS00211">
    <property type="entry name" value="ABC_TRANSPORTER_1"/>
    <property type="match status" value="1"/>
</dbReference>
<evidence type="ECO:0000256" key="3">
    <source>
        <dbReference type="ARBA" id="ARBA00022840"/>
    </source>
</evidence>
<dbReference type="InterPro" id="IPR003439">
    <property type="entry name" value="ABC_transporter-like_ATP-bd"/>
</dbReference>
<dbReference type="PROSITE" id="PS50893">
    <property type="entry name" value="ABC_TRANSPORTER_2"/>
    <property type="match status" value="1"/>
</dbReference>
<dbReference type="Pfam" id="PF00005">
    <property type="entry name" value="ABC_tran"/>
    <property type="match status" value="1"/>
</dbReference>
<dbReference type="EMBL" id="CASHTH010003596">
    <property type="protein sequence ID" value="CAI8046925.1"/>
    <property type="molecule type" value="Genomic_DNA"/>
</dbReference>
<comment type="caution">
    <text evidence="5">The sequence shown here is derived from an EMBL/GenBank/DDBJ whole genome shotgun (WGS) entry which is preliminary data.</text>
</comment>
<protein>
    <submittedName>
        <fullName evidence="5">Aliphatic sulfonates import ATP-binding protein SsuB</fullName>
    </submittedName>
</protein>
<evidence type="ECO:0000313" key="5">
    <source>
        <dbReference type="EMBL" id="CAI8046925.1"/>
    </source>
</evidence>
<gene>
    <name evidence="5" type="ORF">GBAR_LOCUS25945</name>
</gene>
<evidence type="ECO:0000313" key="6">
    <source>
        <dbReference type="Proteomes" id="UP001174909"/>
    </source>
</evidence>
<dbReference type="Gene3D" id="3.40.50.300">
    <property type="entry name" value="P-loop containing nucleotide triphosphate hydrolases"/>
    <property type="match status" value="1"/>
</dbReference>
<name>A0AA35TEN3_GEOBA</name>
<evidence type="ECO:0000259" key="4">
    <source>
        <dbReference type="PROSITE" id="PS50893"/>
    </source>
</evidence>